<dbReference type="RefSeq" id="WP_198618096.1">
    <property type="nucleotide sequence ID" value="NZ_JABANU010000015.1"/>
</dbReference>
<keyword evidence="3 6" id="KW-0694">RNA-binding</keyword>
<evidence type="ECO:0000256" key="5">
    <source>
        <dbReference type="ARBA" id="ARBA00023163"/>
    </source>
</evidence>
<evidence type="ECO:0000256" key="3">
    <source>
        <dbReference type="ARBA" id="ARBA00022884"/>
    </source>
</evidence>
<dbReference type="Proteomes" id="UP000751852">
    <property type="component" value="Unassembled WGS sequence"/>
</dbReference>
<feature type="domain" description="NusB/RsmB/TIM44" evidence="7">
    <location>
        <begin position="6"/>
        <end position="128"/>
    </location>
</feature>
<evidence type="ECO:0000256" key="1">
    <source>
        <dbReference type="ARBA" id="ARBA00005952"/>
    </source>
</evidence>
<dbReference type="PANTHER" id="PTHR11078">
    <property type="entry name" value="N UTILIZATION SUBSTANCE PROTEIN B-RELATED"/>
    <property type="match status" value="1"/>
</dbReference>
<reference evidence="8 9" key="1">
    <citation type="submission" date="2020-04" db="EMBL/GenBank/DDBJ databases">
        <title>Staphylococcus species from domestic dog.</title>
        <authorList>
            <person name="Paterson G.K."/>
        </authorList>
    </citation>
    <scope>NUCLEOTIDE SEQUENCE [LARGE SCALE GENOMIC DNA]</scope>
    <source>
        <strain evidence="8 9">H16/1A</strain>
    </source>
</reference>
<dbReference type="EMBL" id="JABANU010000015">
    <property type="protein sequence ID" value="MBI5975316.1"/>
    <property type="molecule type" value="Genomic_DNA"/>
</dbReference>
<comment type="similarity">
    <text evidence="1 6">Belongs to the NusB family.</text>
</comment>
<evidence type="ECO:0000256" key="6">
    <source>
        <dbReference type="HAMAP-Rule" id="MF_00073"/>
    </source>
</evidence>
<keyword evidence="9" id="KW-1185">Reference proteome</keyword>
<organism evidence="8 9">
    <name type="scientific">Staphylococcus canis</name>
    <dbReference type="NCBI Taxonomy" id="2724942"/>
    <lineage>
        <taxon>Bacteria</taxon>
        <taxon>Bacillati</taxon>
        <taxon>Bacillota</taxon>
        <taxon>Bacilli</taxon>
        <taxon>Bacillales</taxon>
        <taxon>Staphylococcaceae</taxon>
        <taxon>Staphylococcus</taxon>
    </lineage>
</organism>
<dbReference type="Gene3D" id="1.10.940.10">
    <property type="entry name" value="NusB-like"/>
    <property type="match status" value="1"/>
</dbReference>
<dbReference type="SUPFAM" id="SSF48013">
    <property type="entry name" value="NusB-like"/>
    <property type="match status" value="1"/>
</dbReference>
<dbReference type="InterPro" id="IPR011605">
    <property type="entry name" value="NusB_fam"/>
</dbReference>
<evidence type="ECO:0000259" key="7">
    <source>
        <dbReference type="Pfam" id="PF01029"/>
    </source>
</evidence>
<keyword evidence="2 6" id="KW-0889">Transcription antitermination</keyword>
<dbReference type="NCBIfam" id="TIGR01951">
    <property type="entry name" value="nusB"/>
    <property type="match status" value="1"/>
</dbReference>
<protein>
    <recommendedName>
        <fullName evidence="6">Transcription antitermination protein NusB</fullName>
    </recommendedName>
    <alternativeName>
        <fullName evidence="6">Antitermination factor NusB</fullName>
    </alternativeName>
</protein>
<accession>A0ABS0T9A7</accession>
<dbReference type="PANTHER" id="PTHR11078:SF3">
    <property type="entry name" value="ANTITERMINATION NUSB DOMAIN-CONTAINING PROTEIN"/>
    <property type="match status" value="1"/>
</dbReference>
<sequence>MSRKIARSQAFQTLFQLEMKNSDLTIEEAIEFIKDDYPNLDFDFIHWLVTGVKDHEPLLDEQISQHLDGWTINRLLKSDRIILRIAVFEILNSDTPSKVIINEAVELTKQFSDEDHYRFVNGVLSHIKKDE</sequence>
<gene>
    <name evidence="6 8" type="primary">nusB</name>
    <name evidence="8" type="ORF">HHH54_06830</name>
</gene>
<keyword evidence="5 6" id="KW-0804">Transcription</keyword>
<name>A0ABS0T9A7_9STAP</name>
<dbReference type="Pfam" id="PF01029">
    <property type="entry name" value="NusB"/>
    <property type="match status" value="1"/>
</dbReference>
<dbReference type="HAMAP" id="MF_00073">
    <property type="entry name" value="NusB"/>
    <property type="match status" value="1"/>
</dbReference>
<evidence type="ECO:0000313" key="9">
    <source>
        <dbReference type="Proteomes" id="UP000751852"/>
    </source>
</evidence>
<evidence type="ECO:0000256" key="2">
    <source>
        <dbReference type="ARBA" id="ARBA00022814"/>
    </source>
</evidence>
<dbReference type="InterPro" id="IPR035926">
    <property type="entry name" value="NusB-like_sf"/>
</dbReference>
<evidence type="ECO:0000256" key="4">
    <source>
        <dbReference type="ARBA" id="ARBA00023015"/>
    </source>
</evidence>
<dbReference type="InterPro" id="IPR006027">
    <property type="entry name" value="NusB_RsmB_TIM44"/>
</dbReference>
<proteinExistence type="inferred from homology"/>
<comment type="caution">
    <text evidence="8">The sequence shown here is derived from an EMBL/GenBank/DDBJ whole genome shotgun (WGS) entry which is preliminary data.</text>
</comment>
<comment type="function">
    <text evidence="6">Involved in transcription antitermination. Required for transcription of ribosomal RNA (rRNA) genes. Binds specifically to the boxA antiterminator sequence of the ribosomal RNA (rrn) operons.</text>
</comment>
<evidence type="ECO:0000313" key="8">
    <source>
        <dbReference type="EMBL" id="MBI5975316.1"/>
    </source>
</evidence>
<keyword evidence="4 6" id="KW-0805">Transcription regulation</keyword>